<organism evidence="1 2">
    <name type="scientific">Periplaneta americana</name>
    <name type="common">American cockroach</name>
    <name type="synonym">Blatta americana</name>
    <dbReference type="NCBI Taxonomy" id="6978"/>
    <lineage>
        <taxon>Eukaryota</taxon>
        <taxon>Metazoa</taxon>
        <taxon>Ecdysozoa</taxon>
        <taxon>Arthropoda</taxon>
        <taxon>Hexapoda</taxon>
        <taxon>Insecta</taxon>
        <taxon>Pterygota</taxon>
        <taxon>Neoptera</taxon>
        <taxon>Polyneoptera</taxon>
        <taxon>Dictyoptera</taxon>
        <taxon>Blattodea</taxon>
        <taxon>Blattoidea</taxon>
        <taxon>Blattidae</taxon>
        <taxon>Blattinae</taxon>
        <taxon>Periplaneta</taxon>
    </lineage>
</organism>
<reference evidence="1 2" key="1">
    <citation type="journal article" date="2022" name="Allergy">
        <title>Genome assembly and annotation of Periplaneta americana reveal a comprehensive cockroach allergen profile.</title>
        <authorList>
            <person name="Wang L."/>
            <person name="Xiong Q."/>
            <person name="Saelim N."/>
            <person name="Wang L."/>
            <person name="Nong W."/>
            <person name="Wan A.T."/>
            <person name="Shi M."/>
            <person name="Liu X."/>
            <person name="Cao Q."/>
            <person name="Hui J.H.L."/>
            <person name="Sookrung N."/>
            <person name="Leung T.F."/>
            <person name="Tungtrongchitr A."/>
            <person name="Tsui S.K.W."/>
        </authorList>
    </citation>
    <scope>NUCLEOTIDE SEQUENCE [LARGE SCALE GENOMIC DNA]</scope>
    <source>
        <strain evidence="1">PWHHKU_190912</strain>
    </source>
</reference>
<name>A0ABQ8T049_PERAM</name>
<proteinExistence type="predicted"/>
<protein>
    <submittedName>
        <fullName evidence="1">Uncharacterized protein</fullName>
    </submittedName>
</protein>
<evidence type="ECO:0000313" key="2">
    <source>
        <dbReference type="Proteomes" id="UP001148838"/>
    </source>
</evidence>
<evidence type="ECO:0000313" key="1">
    <source>
        <dbReference type="EMBL" id="KAJ4439854.1"/>
    </source>
</evidence>
<sequence length="104" mass="11783">MPKGIVVLRETKKLTNLQDKVQLQNVLDQSRLSEYLGALSERRLKSGPRLNTTKPGSRYQVVYRWNFRGSPEPRGQVHPGESSSMYHLIVSQITTISDPTKTTS</sequence>
<dbReference type="EMBL" id="JAJSOF020000017">
    <property type="protein sequence ID" value="KAJ4439854.1"/>
    <property type="molecule type" value="Genomic_DNA"/>
</dbReference>
<keyword evidence="2" id="KW-1185">Reference proteome</keyword>
<comment type="caution">
    <text evidence="1">The sequence shown here is derived from an EMBL/GenBank/DDBJ whole genome shotgun (WGS) entry which is preliminary data.</text>
</comment>
<accession>A0ABQ8T049</accession>
<gene>
    <name evidence="1" type="ORF">ANN_07982</name>
</gene>
<dbReference type="Proteomes" id="UP001148838">
    <property type="component" value="Unassembled WGS sequence"/>
</dbReference>